<reference evidence="2 3" key="1">
    <citation type="journal article" date="2018" name="Sci. Data">
        <title>The draft genome sequence of cork oak.</title>
        <authorList>
            <person name="Ramos A.M."/>
            <person name="Usie A."/>
            <person name="Barbosa P."/>
            <person name="Barros P.M."/>
            <person name="Capote T."/>
            <person name="Chaves I."/>
            <person name="Simoes F."/>
            <person name="Abreu I."/>
            <person name="Carrasquinho I."/>
            <person name="Faro C."/>
            <person name="Guimaraes J.B."/>
            <person name="Mendonca D."/>
            <person name="Nobrega F."/>
            <person name="Rodrigues L."/>
            <person name="Saibo N.J.M."/>
            <person name="Varela M.C."/>
            <person name="Egas C."/>
            <person name="Matos J."/>
            <person name="Miguel C.M."/>
            <person name="Oliveira M.M."/>
            <person name="Ricardo C.P."/>
            <person name="Goncalves S."/>
        </authorList>
    </citation>
    <scope>NUCLEOTIDE SEQUENCE [LARGE SCALE GENOMIC DNA]</scope>
    <source>
        <strain evidence="3">cv. HL8</strain>
    </source>
</reference>
<evidence type="ECO:0000256" key="1">
    <source>
        <dbReference type="SAM" id="MobiDB-lite"/>
    </source>
</evidence>
<dbReference type="InterPro" id="IPR013760">
    <property type="entry name" value="Topo_IIA-like_dom_sf"/>
</dbReference>
<dbReference type="EMBL" id="PKMF04002338">
    <property type="protein sequence ID" value="KAK7809598.1"/>
    <property type="molecule type" value="Genomic_DNA"/>
</dbReference>
<evidence type="ECO:0000313" key="3">
    <source>
        <dbReference type="Proteomes" id="UP000237347"/>
    </source>
</evidence>
<dbReference type="GO" id="GO:0003677">
    <property type="term" value="F:DNA binding"/>
    <property type="evidence" value="ECO:0007669"/>
    <property type="project" value="InterPro"/>
</dbReference>
<dbReference type="InterPro" id="IPR013757">
    <property type="entry name" value="Topo_IIA_A_a_sf"/>
</dbReference>
<dbReference type="Gene3D" id="1.10.268.10">
    <property type="entry name" value="Topoisomerase, domain 3"/>
    <property type="match status" value="1"/>
</dbReference>
<accession>A0AAW0I5C6</accession>
<sequence length="76" mass="8591">MELLKLENNVRFILAVVKGEIIVSNRKRADLYVELETKGFTPFPKKAKAVEPEVAAATDDTEETEVQKENERQSKG</sequence>
<protein>
    <submittedName>
        <fullName evidence="2">Dna topoisomerase 2</fullName>
    </submittedName>
</protein>
<keyword evidence="3" id="KW-1185">Reference proteome</keyword>
<gene>
    <name evidence="2" type="primary">TOP2_5</name>
    <name evidence="2" type="ORF">CFP56_018353</name>
</gene>
<comment type="caution">
    <text evidence="2">The sequence shown here is derived from an EMBL/GenBank/DDBJ whole genome shotgun (WGS) entry which is preliminary data.</text>
</comment>
<dbReference type="SUPFAM" id="SSF56719">
    <property type="entry name" value="Type II DNA topoisomerase"/>
    <property type="match status" value="1"/>
</dbReference>
<dbReference type="Proteomes" id="UP000237347">
    <property type="component" value="Unassembled WGS sequence"/>
</dbReference>
<evidence type="ECO:0000313" key="2">
    <source>
        <dbReference type="EMBL" id="KAK7809598.1"/>
    </source>
</evidence>
<feature type="non-terminal residue" evidence="2">
    <location>
        <position position="1"/>
    </location>
</feature>
<feature type="compositionally biased region" description="Basic and acidic residues" evidence="1">
    <location>
        <begin position="65"/>
        <end position="76"/>
    </location>
</feature>
<proteinExistence type="predicted"/>
<dbReference type="AlphaFoldDB" id="A0AAW0I5C6"/>
<dbReference type="GO" id="GO:0005524">
    <property type="term" value="F:ATP binding"/>
    <property type="evidence" value="ECO:0007669"/>
    <property type="project" value="InterPro"/>
</dbReference>
<feature type="region of interest" description="Disordered" evidence="1">
    <location>
        <begin position="49"/>
        <end position="76"/>
    </location>
</feature>
<dbReference type="GO" id="GO:0003918">
    <property type="term" value="F:DNA topoisomerase type II (double strand cut, ATP-hydrolyzing) activity"/>
    <property type="evidence" value="ECO:0007669"/>
    <property type="project" value="InterPro"/>
</dbReference>
<organism evidence="2 3">
    <name type="scientific">Quercus suber</name>
    <name type="common">Cork oak</name>
    <dbReference type="NCBI Taxonomy" id="58331"/>
    <lineage>
        <taxon>Eukaryota</taxon>
        <taxon>Viridiplantae</taxon>
        <taxon>Streptophyta</taxon>
        <taxon>Embryophyta</taxon>
        <taxon>Tracheophyta</taxon>
        <taxon>Spermatophyta</taxon>
        <taxon>Magnoliopsida</taxon>
        <taxon>eudicotyledons</taxon>
        <taxon>Gunneridae</taxon>
        <taxon>Pentapetalae</taxon>
        <taxon>rosids</taxon>
        <taxon>fabids</taxon>
        <taxon>Fagales</taxon>
        <taxon>Fagaceae</taxon>
        <taxon>Quercus</taxon>
    </lineage>
</organism>
<name>A0AAW0I5C6_QUESU</name>